<evidence type="ECO:0000313" key="3">
    <source>
        <dbReference type="Proteomes" id="UP000663929"/>
    </source>
</evidence>
<dbReference type="Proteomes" id="UP000663929">
    <property type="component" value="Chromosome"/>
</dbReference>
<feature type="region of interest" description="Disordered" evidence="1">
    <location>
        <begin position="101"/>
        <end position="122"/>
    </location>
</feature>
<accession>A0A8A4TLJ1</accession>
<gene>
    <name evidence="2" type="ORF">J3U87_33030</name>
</gene>
<keyword evidence="3" id="KW-1185">Reference proteome</keyword>
<dbReference type="EMBL" id="CP071793">
    <property type="protein sequence ID" value="QTD50433.1"/>
    <property type="molecule type" value="Genomic_DNA"/>
</dbReference>
<evidence type="ECO:0000256" key="1">
    <source>
        <dbReference type="SAM" id="MobiDB-lite"/>
    </source>
</evidence>
<dbReference type="Gene3D" id="1.25.40.10">
    <property type="entry name" value="Tetratricopeptide repeat domain"/>
    <property type="match status" value="1"/>
</dbReference>
<dbReference type="AlphaFoldDB" id="A0A8A4TLJ1"/>
<proteinExistence type="predicted"/>
<sequence length="146" mass="16419">MAQTLGNAGWAHHHLGESRAAIEHFQRVLALPKSLHEKRGPRTTFFHWSGGQVYRAGEHSVETGVTCRDAISLADRCLSIGRVTSAQIREAQADVKVQFRAQAPNGQQRRHRREAPTGPMPKSARTVISRLFHRFGRLFFSRPEAD</sequence>
<evidence type="ECO:0000313" key="2">
    <source>
        <dbReference type="EMBL" id="QTD50433.1"/>
    </source>
</evidence>
<organism evidence="2 3">
    <name type="scientific">Sulfidibacter corallicola</name>
    <dbReference type="NCBI Taxonomy" id="2818388"/>
    <lineage>
        <taxon>Bacteria</taxon>
        <taxon>Pseudomonadati</taxon>
        <taxon>Acidobacteriota</taxon>
        <taxon>Holophagae</taxon>
        <taxon>Acanthopleuribacterales</taxon>
        <taxon>Acanthopleuribacteraceae</taxon>
        <taxon>Sulfidibacter</taxon>
    </lineage>
</organism>
<dbReference type="RefSeq" id="WP_237380124.1">
    <property type="nucleotide sequence ID" value="NZ_CP071793.1"/>
</dbReference>
<dbReference type="KEGG" id="scor:J3U87_33030"/>
<name>A0A8A4TLJ1_SULCO</name>
<dbReference type="InterPro" id="IPR011990">
    <property type="entry name" value="TPR-like_helical_dom_sf"/>
</dbReference>
<reference evidence="2" key="1">
    <citation type="submission" date="2021-03" db="EMBL/GenBank/DDBJ databases">
        <title>Acanthopleuribacteraceae sp. M133.</title>
        <authorList>
            <person name="Wang G."/>
        </authorList>
    </citation>
    <scope>NUCLEOTIDE SEQUENCE</scope>
    <source>
        <strain evidence="2">M133</strain>
    </source>
</reference>
<protein>
    <submittedName>
        <fullName evidence="2">Tetratricopeptide repeat-containing protein</fullName>
    </submittedName>
</protein>
<dbReference type="SUPFAM" id="SSF48452">
    <property type="entry name" value="TPR-like"/>
    <property type="match status" value="1"/>
</dbReference>